<reference evidence="2" key="2">
    <citation type="submission" date="2015-01" db="EMBL/GenBank/DDBJ databases">
        <title>Evolutionary Origins and Diversification of the Mycorrhizal Mutualists.</title>
        <authorList>
            <consortium name="DOE Joint Genome Institute"/>
            <consortium name="Mycorrhizal Genomics Consortium"/>
            <person name="Kohler A."/>
            <person name="Kuo A."/>
            <person name="Nagy L.G."/>
            <person name="Floudas D."/>
            <person name="Copeland A."/>
            <person name="Barry K.W."/>
            <person name="Cichocki N."/>
            <person name="Veneault-Fourrey C."/>
            <person name="LaButti K."/>
            <person name="Lindquist E.A."/>
            <person name="Lipzen A."/>
            <person name="Lundell T."/>
            <person name="Morin E."/>
            <person name="Murat C."/>
            <person name="Riley R."/>
            <person name="Ohm R."/>
            <person name="Sun H."/>
            <person name="Tunlid A."/>
            <person name="Henrissat B."/>
            <person name="Grigoriev I.V."/>
            <person name="Hibbett D.S."/>
            <person name="Martin F."/>
        </authorList>
    </citation>
    <scope>NUCLEOTIDE SEQUENCE [LARGE SCALE GENOMIC DNA]</scope>
    <source>
        <strain evidence="2">441</strain>
    </source>
</reference>
<reference evidence="1 2" key="1">
    <citation type="submission" date="2014-04" db="EMBL/GenBank/DDBJ databases">
        <authorList>
            <consortium name="DOE Joint Genome Institute"/>
            <person name="Kuo A."/>
            <person name="Kohler A."/>
            <person name="Costa M.D."/>
            <person name="Nagy L.G."/>
            <person name="Floudas D."/>
            <person name="Copeland A."/>
            <person name="Barry K.W."/>
            <person name="Cichocki N."/>
            <person name="Veneault-Fourrey C."/>
            <person name="LaButti K."/>
            <person name="Lindquist E.A."/>
            <person name="Lipzen A."/>
            <person name="Lundell T."/>
            <person name="Morin E."/>
            <person name="Murat C."/>
            <person name="Sun H."/>
            <person name="Tunlid A."/>
            <person name="Henrissat B."/>
            <person name="Grigoriev I.V."/>
            <person name="Hibbett D.S."/>
            <person name="Martin F."/>
            <person name="Nordberg H.P."/>
            <person name="Cantor M.N."/>
            <person name="Hua S.X."/>
        </authorList>
    </citation>
    <scope>NUCLEOTIDE SEQUENCE [LARGE SCALE GENOMIC DNA]</scope>
    <source>
        <strain evidence="1 2">441</strain>
    </source>
</reference>
<evidence type="ECO:0000313" key="2">
    <source>
        <dbReference type="Proteomes" id="UP000054018"/>
    </source>
</evidence>
<dbReference type="AlphaFoldDB" id="A0A0C9Y6M2"/>
<organism evidence="1 2">
    <name type="scientific">Pisolithus microcarpus 441</name>
    <dbReference type="NCBI Taxonomy" id="765257"/>
    <lineage>
        <taxon>Eukaryota</taxon>
        <taxon>Fungi</taxon>
        <taxon>Dikarya</taxon>
        <taxon>Basidiomycota</taxon>
        <taxon>Agaricomycotina</taxon>
        <taxon>Agaricomycetes</taxon>
        <taxon>Agaricomycetidae</taxon>
        <taxon>Boletales</taxon>
        <taxon>Sclerodermatineae</taxon>
        <taxon>Pisolithaceae</taxon>
        <taxon>Pisolithus</taxon>
    </lineage>
</organism>
<dbReference type="Proteomes" id="UP000054018">
    <property type="component" value="Unassembled WGS sequence"/>
</dbReference>
<keyword evidence="2" id="KW-1185">Reference proteome</keyword>
<evidence type="ECO:0000313" key="1">
    <source>
        <dbReference type="EMBL" id="KIK12556.1"/>
    </source>
</evidence>
<accession>A0A0C9Y6M2</accession>
<gene>
    <name evidence="1" type="ORF">PISMIDRAFT_689352</name>
</gene>
<name>A0A0C9Y6M2_9AGAM</name>
<proteinExistence type="predicted"/>
<dbReference type="HOGENOM" id="CLU_2873947_0_0_1"/>
<sequence length="64" mass="6909">MSPSTTLPHPVSGAHWLPALTPSDAPLPMISDCYAHIQNVVAGSTDAYIAIWANLTQRMETTFI</sequence>
<dbReference type="EMBL" id="KN834071">
    <property type="protein sequence ID" value="KIK12556.1"/>
    <property type="molecule type" value="Genomic_DNA"/>
</dbReference>
<protein>
    <submittedName>
        <fullName evidence="1">Uncharacterized protein</fullName>
    </submittedName>
</protein>
<feature type="non-terminal residue" evidence="1">
    <location>
        <position position="64"/>
    </location>
</feature>